<dbReference type="SUPFAM" id="SSF160387">
    <property type="entry name" value="NosL/MerB-like"/>
    <property type="match status" value="1"/>
</dbReference>
<evidence type="ECO:0000313" key="1">
    <source>
        <dbReference type="EMBL" id="KPH77374.1"/>
    </source>
</evidence>
<name>A0A0N0M953_9HYPH</name>
<reference evidence="1 2" key="1">
    <citation type="submission" date="2015-07" db="EMBL/GenBank/DDBJ databases">
        <title>Whole genome sequencing of Bosea vaviloviae isolated from cave pool.</title>
        <authorList>
            <person name="Tan N.E.H."/>
            <person name="Lee Y.P."/>
            <person name="Gan H.M."/>
            <person name="Barton H."/>
            <person name="Savka M.A."/>
        </authorList>
    </citation>
    <scope>NUCLEOTIDE SEQUENCE [LARGE SCALE GENOMIC DNA]</scope>
    <source>
        <strain evidence="1 2">SD260</strain>
    </source>
</reference>
<evidence type="ECO:0000313" key="2">
    <source>
        <dbReference type="Proteomes" id="UP000037822"/>
    </source>
</evidence>
<evidence type="ECO:0008006" key="3">
    <source>
        <dbReference type="Google" id="ProtNLM"/>
    </source>
</evidence>
<dbReference type="InterPro" id="IPR053717">
    <property type="entry name" value="MerB_lyase_sf"/>
</dbReference>
<dbReference type="OrthoDB" id="9776382at2"/>
<protein>
    <recommendedName>
        <fullName evidence="3">Alkylmercury lyase</fullName>
    </recommendedName>
</protein>
<proteinExistence type="predicted"/>
<dbReference type="PATRIC" id="fig|1526658.3.peg.1703"/>
<comment type="caution">
    <text evidence="1">The sequence shown here is derived from an EMBL/GenBank/DDBJ whole genome shotgun (WGS) entry which is preliminary data.</text>
</comment>
<dbReference type="Gene3D" id="3.30.450.410">
    <property type="match status" value="1"/>
</dbReference>
<dbReference type="AlphaFoldDB" id="A0A0N0M953"/>
<dbReference type="Pfam" id="PF03243">
    <property type="entry name" value="MerB"/>
    <property type="match status" value="1"/>
</dbReference>
<dbReference type="Proteomes" id="UP000037822">
    <property type="component" value="Unassembled WGS sequence"/>
</dbReference>
<dbReference type="EMBL" id="LGSZ01000060">
    <property type="protein sequence ID" value="KPH77374.1"/>
    <property type="molecule type" value="Genomic_DNA"/>
</dbReference>
<keyword evidence="2" id="KW-1185">Reference proteome</keyword>
<dbReference type="InterPro" id="IPR004927">
    <property type="entry name" value="MerB"/>
</dbReference>
<organism evidence="1 2">
    <name type="scientific">Bosea vaviloviae</name>
    <dbReference type="NCBI Taxonomy" id="1526658"/>
    <lineage>
        <taxon>Bacteria</taxon>
        <taxon>Pseudomonadati</taxon>
        <taxon>Pseudomonadota</taxon>
        <taxon>Alphaproteobacteria</taxon>
        <taxon>Hyphomicrobiales</taxon>
        <taxon>Boseaceae</taxon>
        <taxon>Bosea</taxon>
    </lineage>
</organism>
<dbReference type="RefSeq" id="WP_054211351.1">
    <property type="nucleotide sequence ID" value="NZ_LGSZ01000060.1"/>
</dbReference>
<sequence>MLTSNRTETAVEIRPGVDRPDWSVVTTPAARAALGGRTAARAGLLDMWSHALEAAEDLVWRATLRIYGDSGRPPRIDEIADGANLSEDRVRALLRKLQLRDLIGLEPGTDTIRYAYPFTQAETGHLVWLKGKVMYALCAIDALGVGAMYRADAPVQSTCRMCSEMIRVETSDESRALLRVSPSDAVVWYDFAYGGDAAASSCCPTIAFFCSSQHLQGWLDEQMPRRQGVSLAMNEALEVGRAIFGPILREPSSEI</sequence>
<gene>
    <name evidence="1" type="ORF">AE618_22770</name>
</gene>
<accession>A0A0N0M953</accession>
<dbReference type="GO" id="GO:0018836">
    <property type="term" value="F:alkylmercury lyase activity"/>
    <property type="evidence" value="ECO:0007669"/>
    <property type="project" value="InterPro"/>
</dbReference>